<evidence type="ECO:0000313" key="6">
    <source>
        <dbReference type="EMBL" id="KAF9748611.1"/>
    </source>
</evidence>
<proteinExistence type="predicted"/>
<dbReference type="SMART" id="SM00906">
    <property type="entry name" value="Fungal_trans"/>
    <property type="match status" value="1"/>
</dbReference>
<evidence type="ECO:0000313" key="7">
    <source>
        <dbReference type="Proteomes" id="UP000616885"/>
    </source>
</evidence>
<dbReference type="EMBL" id="JADCTT010000008">
    <property type="protein sequence ID" value="KAF9748611.1"/>
    <property type="molecule type" value="Genomic_DNA"/>
</dbReference>
<gene>
    <name evidence="6" type="ORF">IM811_016406</name>
</gene>
<dbReference type="GO" id="GO:0000978">
    <property type="term" value="F:RNA polymerase II cis-regulatory region sequence-specific DNA binding"/>
    <property type="evidence" value="ECO:0007669"/>
    <property type="project" value="TreeGrafter"/>
</dbReference>
<dbReference type="InterPro" id="IPR007219">
    <property type="entry name" value="XnlR_reg_dom"/>
</dbReference>
<reference evidence="6" key="1">
    <citation type="submission" date="2020-10" db="EMBL/GenBank/DDBJ databases">
        <title>High-Quality Genome Resource of Clonostachys rosea strain S41 by Oxford Nanopore Long-Read Sequencing.</title>
        <authorList>
            <person name="Wang H."/>
        </authorList>
    </citation>
    <scope>NUCLEOTIDE SEQUENCE</scope>
    <source>
        <strain evidence="6">S41</strain>
    </source>
</reference>
<dbReference type="GO" id="GO:0006351">
    <property type="term" value="P:DNA-templated transcription"/>
    <property type="evidence" value="ECO:0007669"/>
    <property type="project" value="InterPro"/>
</dbReference>
<sequence length="719" mass="79076">MATSPSIPSGLVASSLPSPDPEHGGNLTSRLSSSQVDLDQSSSRDLAPHESSRQTAPGVAFGSPFPMSVEQVPPAHDTPSSLQLLQEAHRARVPPMSRLVKDTKGLYMFIGDSATLSFLQNIRRIVRRSLENCAFVSDPLRHLIVEATPCSGSGSGPDSDRGWIMSSARNPPPRPSVVEAEYLQTWYRRSANCVLLLFDDQDLDHRITEWLHNGNDAATPASSVYYLVFAIGAQTGPHDKDDLAQAFFNYGRYLTVDTLMEDPDIPTIQAFALIAMYLLGASRRNSAFMYLGMAVRAAYALGLHRKDISALYPPAEFQRRERVWKAIRILDLFMSASLGRPPSTAETRNTSSVENYSACNDLSNIFESVLLDVYAKRVISTEVLERISKEHRRWAAQSSQGLELDGIPLGGETEISGQEPNIGLLHLKQTAYWTIILLSLPFLLKMVSSHVDSTVGDHLIPDQGKALPSNQALVFACLESAIGSIDLFQPLLVSESLPKRLPFVMNSIFVSGLVIGAAIFGDLDTNFPLKHSLRLARSALKRFGQHDAIAKRHSVILEHFQEACDEYIEMRTRRKMERHGHLVKGLFGCINTIGEDAPDSGQRSTEKQLKDNSPDDIYASFLPAFCNVGEQGINMGLMNLTGNDAQNEAARSIAQTNGTRESDSVQTEDNLATMAPSMSPNMLWFDSLGNNMSLFPVVDAHAIDKDAVDSNSFTPSFMY</sequence>
<dbReference type="GO" id="GO:0000435">
    <property type="term" value="P:positive regulation of transcription from RNA polymerase II promoter by galactose"/>
    <property type="evidence" value="ECO:0007669"/>
    <property type="project" value="TreeGrafter"/>
</dbReference>
<dbReference type="Proteomes" id="UP000616885">
    <property type="component" value="Unassembled WGS sequence"/>
</dbReference>
<dbReference type="Pfam" id="PF04082">
    <property type="entry name" value="Fungal_trans"/>
    <property type="match status" value="1"/>
</dbReference>
<dbReference type="InterPro" id="IPR051127">
    <property type="entry name" value="Fungal_SecMet_Regulators"/>
</dbReference>
<dbReference type="PANTHER" id="PTHR47424:SF9">
    <property type="entry name" value="TAH-2"/>
    <property type="match status" value="1"/>
</dbReference>
<evidence type="ECO:0000256" key="3">
    <source>
        <dbReference type="ARBA" id="ARBA00023242"/>
    </source>
</evidence>
<dbReference type="GO" id="GO:0005634">
    <property type="term" value="C:nucleus"/>
    <property type="evidence" value="ECO:0007669"/>
    <property type="project" value="TreeGrafter"/>
</dbReference>
<protein>
    <recommendedName>
        <fullName evidence="5">Xylanolytic transcriptional activator regulatory domain-containing protein</fullName>
    </recommendedName>
</protein>
<comment type="caution">
    <text evidence="6">The sequence shown here is derived from an EMBL/GenBank/DDBJ whole genome shotgun (WGS) entry which is preliminary data.</text>
</comment>
<dbReference type="AlphaFoldDB" id="A0A8H7KFS3"/>
<dbReference type="GO" id="GO:0008270">
    <property type="term" value="F:zinc ion binding"/>
    <property type="evidence" value="ECO:0007669"/>
    <property type="project" value="InterPro"/>
</dbReference>
<keyword evidence="1" id="KW-0805">Transcription regulation</keyword>
<evidence type="ECO:0000256" key="2">
    <source>
        <dbReference type="ARBA" id="ARBA00023163"/>
    </source>
</evidence>
<evidence type="ECO:0000259" key="5">
    <source>
        <dbReference type="SMART" id="SM00906"/>
    </source>
</evidence>
<evidence type="ECO:0000256" key="1">
    <source>
        <dbReference type="ARBA" id="ARBA00023015"/>
    </source>
</evidence>
<name>A0A8H7KFS3_BIOOC</name>
<keyword evidence="2" id="KW-0804">Transcription</keyword>
<dbReference type="PANTHER" id="PTHR47424">
    <property type="entry name" value="REGULATORY PROTEIN GAL4"/>
    <property type="match status" value="1"/>
</dbReference>
<feature type="region of interest" description="Disordered" evidence="4">
    <location>
        <begin position="1"/>
        <end position="81"/>
    </location>
</feature>
<dbReference type="GO" id="GO:0000981">
    <property type="term" value="F:DNA-binding transcription factor activity, RNA polymerase II-specific"/>
    <property type="evidence" value="ECO:0007669"/>
    <property type="project" value="TreeGrafter"/>
</dbReference>
<keyword evidence="3" id="KW-0539">Nucleus</keyword>
<organism evidence="6 7">
    <name type="scientific">Bionectria ochroleuca</name>
    <name type="common">Gliocladium roseum</name>
    <dbReference type="NCBI Taxonomy" id="29856"/>
    <lineage>
        <taxon>Eukaryota</taxon>
        <taxon>Fungi</taxon>
        <taxon>Dikarya</taxon>
        <taxon>Ascomycota</taxon>
        <taxon>Pezizomycotina</taxon>
        <taxon>Sordariomycetes</taxon>
        <taxon>Hypocreomycetidae</taxon>
        <taxon>Hypocreales</taxon>
        <taxon>Bionectriaceae</taxon>
        <taxon>Clonostachys</taxon>
    </lineage>
</organism>
<evidence type="ECO:0000256" key="4">
    <source>
        <dbReference type="SAM" id="MobiDB-lite"/>
    </source>
</evidence>
<dbReference type="CDD" id="cd12148">
    <property type="entry name" value="fungal_TF_MHR"/>
    <property type="match status" value="1"/>
</dbReference>
<accession>A0A8H7KFS3</accession>
<feature type="compositionally biased region" description="Low complexity" evidence="4">
    <location>
        <begin position="29"/>
        <end position="45"/>
    </location>
</feature>
<feature type="domain" description="Xylanolytic transcriptional activator regulatory" evidence="5">
    <location>
        <begin position="287"/>
        <end position="363"/>
    </location>
</feature>